<name>A0A3M7RDA0_BRAPC</name>
<dbReference type="PROSITE" id="PS50836">
    <property type="entry name" value="DOMON"/>
    <property type="match status" value="1"/>
</dbReference>
<organism evidence="2 3">
    <name type="scientific">Brachionus plicatilis</name>
    <name type="common">Marine rotifer</name>
    <name type="synonym">Brachionus muelleri</name>
    <dbReference type="NCBI Taxonomy" id="10195"/>
    <lineage>
        <taxon>Eukaryota</taxon>
        <taxon>Metazoa</taxon>
        <taxon>Spiralia</taxon>
        <taxon>Gnathifera</taxon>
        <taxon>Rotifera</taxon>
        <taxon>Eurotatoria</taxon>
        <taxon>Monogononta</taxon>
        <taxon>Pseudotrocha</taxon>
        <taxon>Ploima</taxon>
        <taxon>Brachionidae</taxon>
        <taxon>Brachionus</taxon>
    </lineage>
</organism>
<feature type="domain" description="DOMON" evidence="1">
    <location>
        <begin position="80"/>
        <end position="201"/>
    </location>
</feature>
<proteinExistence type="predicted"/>
<dbReference type="Pfam" id="PF03351">
    <property type="entry name" value="DOMON"/>
    <property type="match status" value="1"/>
</dbReference>
<dbReference type="AlphaFoldDB" id="A0A3M7RDA0"/>
<keyword evidence="3" id="KW-1185">Reference proteome</keyword>
<evidence type="ECO:0000313" key="2">
    <source>
        <dbReference type="EMBL" id="RNA21409.1"/>
    </source>
</evidence>
<protein>
    <recommendedName>
        <fullName evidence="1">DOMON domain-containing protein</fullName>
    </recommendedName>
</protein>
<dbReference type="InterPro" id="IPR005018">
    <property type="entry name" value="DOMON_domain"/>
</dbReference>
<dbReference type="Proteomes" id="UP000276133">
    <property type="component" value="Unassembled WGS sequence"/>
</dbReference>
<evidence type="ECO:0000259" key="1">
    <source>
        <dbReference type="PROSITE" id="PS50836"/>
    </source>
</evidence>
<accession>A0A3M7RDA0</accession>
<dbReference type="EMBL" id="REGN01003664">
    <property type="protein sequence ID" value="RNA21409.1"/>
    <property type="molecule type" value="Genomic_DNA"/>
</dbReference>
<gene>
    <name evidence="2" type="ORF">BpHYR1_006057</name>
</gene>
<dbReference type="SMART" id="SM00664">
    <property type="entry name" value="DoH"/>
    <property type="match status" value="1"/>
</dbReference>
<comment type="caution">
    <text evidence="2">The sequence shown here is derived from an EMBL/GenBank/DDBJ whole genome shotgun (WGS) entry which is preliminary data.</text>
</comment>
<evidence type="ECO:0000313" key="3">
    <source>
        <dbReference type="Proteomes" id="UP000276133"/>
    </source>
</evidence>
<sequence length="276" mass="31310">MACLCFNCSNLTEQNSKTDKDISFRRLQYHRENRGHTARAVSLKLPQEDLTTTATTTTASTLKKTDGGFSSDGWHYFPSLNMVVYWLLDEKKTKFIVEFDKPSDFVSGWFAVGFNTQSKMSGGNGVVCVVNNNSDYSVHSYHFDGYTPKYFSESDKSWGLSDASVVHEGSLVGCTFYRENVMNSSKYVSTDQELYLLASYGIGSFGFHGLNKALSEKMYSLVHQSTDMPELPFDWSDLLNVETLERLRTAINQFVDQIINYVKLLNLNNALDFFNF</sequence>
<reference evidence="2 3" key="1">
    <citation type="journal article" date="2018" name="Sci. Rep.">
        <title>Genomic signatures of local adaptation to the degree of environmental predictability in rotifers.</title>
        <authorList>
            <person name="Franch-Gras L."/>
            <person name="Hahn C."/>
            <person name="Garcia-Roger E.M."/>
            <person name="Carmona M.J."/>
            <person name="Serra M."/>
            <person name="Gomez A."/>
        </authorList>
    </citation>
    <scope>NUCLEOTIDE SEQUENCE [LARGE SCALE GENOMIC DNA]</scope>
    <source>
        <strain evidence="2">HYR1</strain>
    </source>
</reference>